<gene>
    <name evidence="2" type="ORF">KZJ38_11265</name>
</gene>
<sequence>MRIWLGLLAAPAVVLGAQSANYALLQPACRHHTMAMLHAVSVAALLFSIGAALLAFRSWRVSSQPFDASYVPRDARTAFLSLMATIVAALCAVIQLAMYFPQWLLSPCQ</sequence>
<feature type="transmembrane region" description="Helical" evidence="1">
    <location>
        <begin position="35"/>
        <end position="56"/>
    </location>
</feature>
<dbReference type="EMBL" id="CP080095">
    <property type="protein sequence ID" value="QYD66996.1"/>
    <property type="molecule type" value="Genomic_DNA"/>
</dbReference>
<evidence type="ECO:0000313" key="2">
    <source>
        <dbReference type="EMBL" id="QYD66996.1"/>
    </source>
</evidence>
<evidence type="ECO:0000313" key="3">
    <source>
        <dbReference type="Proteomes" id="UP000826462"/>
    </source>
</evidence>
<proteinExistence type="predicted"/>
<name>A0ABX8UE67_9BURK</name>
<organism evidence="2 3">
    <name type="scientific">Paraburkholderia edwinii</name>
    <dbReference type="NCBI Taxonomy" id="2861782"/>
    <lineage>
        <taxon>Bacteria</taxon>
        <taxon>Pseudomonadati</taxon>
        <taxon>Pseudomonadota</taxon>
        <taxon>Betaproteobacteria</taxon>
        <taxon>Burkholderiales</taxon>
        <taxon>Burkholderiaceae</taxon>
        <taxon>Paraburkholderia</taxon>
    </lineage>
</organism>
<accession>A0ABX8UE67</accession>
<feature type="transmembrane region" description="Helical" evidence="1">
    <location>
        <begin position="77"/>
        <end position="100"/>
    </location>
</feature>
<dbReference type="Proteomes" id="UP000826462">
    <property type="component" value="Chromosome 1"/>
</dbReference>
<protein>
    <submittedName>
        <fullName evidence="2">Uncharacterized protein</fullName>
    </submittedName>
</protein>
<keyword evidence="1" id="KW-0472">Membrane</keyword>
<reference evidence="2 3" key="1">
    <citation type="submission" date="2021-07" db="EMBL/GenBank/DDBJ databases">
        <title>Paraburkholderia edwinii protects Aspergillus sp. from phenazines by acting as a toxin sponge.</title>
        <authorList>
            <person name="Dahlstrom K.M."/>
            <person name="Newman D.K."/>
        </authorList>
    </citation>
    <scope>NUCLEOTIDE SEQUENCE [LARGE SCALE GENOMIC DNA]</scope>
    <source>
        <strain evidence="2 3">Pe01</strain>
    </source>
</reference>
<keyword evidence="1" id="KW-0812">Transmembrane</keyword>
<evidence type="ECO:0000256" key="1">
    <source>
        <dbReference type="SAM" id="Phobius"/>
    </source>
</evidence>
<dbReference type="RefSeq" id="WP_219795990.1">
    <property type="nucleotide sequence ID" value="NZ_CP080095.1"/>
</dbReference>
<keyword evidence="1" id="KW-1133">Transmembrane helix</keyword>
<keyword evidence="3" id="KW-1185">Reference proteome</keyword>